<dbReference type="AlphaFoldDB" id="A0A1V9XIS1"/>
<protein>
    <submittedName>
        <fullName evidence="1">Uncharacterized protein</fullName>
    </submittedName>
</protein>
<evidence type="ECO:0000313" key="1">
    <source>
        <dbReference type="EMBL" id="OQR73331.1"/>
    </source>
</evidence>
<accession>A0A1V9XIS1</accession>
<keyword evidence="2" id="KW-1185">Reference proteome</keyword>
<comment type="caution">
    <text evidence="1">The sequence shown here is derived from an EMBL/GenBank/DDBJ whole genome shotgun (WGS) entry which is preliminary data.</text>
</comment>
<dbReference type="Proteomes" id="UP000192247">
    <property type="component" value="Unassembled WGS sequence"/>
</dbReference>
<evidence type="ECO:0000313" key="2">
    <source>
        <dbReference type="Proteomes" id="UP000192247"/>
    </source>
</evidence>
<gene>
    <name evidence="1" type="ORF">BIW11_03606</name>
</gene>
<dbReference type="EMBL" id="MNPL01010115">
    <property type="protein sequence ID" value="OQR73331.1"/>
    <property type="molecule type" value="Genomic_DNA"/>
</dbReference>
<sequence>MASLQAVEQIQLATENKITKEKVKEEEEEWQAVSANVLKYMAWPCDWLLRLLDGFVIPMC</sequence>
<proteinExistence type="predicted"/>
<reference evidence="1 2" key="1">
    <citation type="journal article" date="2017" name="Gigascience">
        <title>Draft genome of the honey bee ectoparasitic mite, Tropilaelaps mercedesae, is shaped by the parasitic life history.</title>
        <authorList>
            <person name="Dong X."/>
            <person name="Armstrong S.D."/>
            <person name="Xia D."/>
            <person name="Makepeace B.L."/>
            <person name="Darby A.C."/>
            <person name="Kadowaki T."/>
        </authorList>
    </citation>
    <scope>NUCLEOTIDE SEQUENCE [LARGE SCALE GENOMIC DNA]</scope>
    <source>
        <strain evidence="1">Wuxi-XJTLU</strain>
    </source>
</reference>
<name>A0A1V9XIS1_9ACAR</name>
<dbReference type="InParanoid" id="A0A1V9XIS1"/>
<organism evidence="1 2">
    <name type="scientific">Tropilaelaps mercedesae</name>
    <dbReference type="NCBI Taxonomy" id="418985"/>
    <lineage>
        <taxon>Eukaryota</taxon>
        <taxon>Metazoa</taxon>
        <taxon>Ecdysozoa</taxon>
        <taxon>Arthropoda</taxon>
        <taxon>Chelicerata</taxon>
        <taxon>Arachnida</taxon>
        <taxon>Acari</taxon>
        <taxon>Parasitiformes</taxon>
        <taxon>Mesostigmata</taxon>
        <taxon>Gamasina</taxon>
        <taxon>Dermanyssoidea</taxon>
        <taxon>Laelapidae</taxon>
        <taxon>Tropilaelaps</taxon>
    </lineage>
</organism>